<accession>A0A6J5IQS8</accession>
<dbReference type="RefSeq" id="WP_175220705.1">
    <property type="nucleotide sequence ID" value="NZ_CABWIL020000004.1"/>
</dbReference>
<evidence type="ECO:0000256" key="7">
    <source>
        <dbReference type="ARBA" id="ARBA00023136"/>
    </source>
</evidence>
<protein>
    <submittedName>
        <fullName evidence="10">Multidrug MFS transporter</fullName>
    </submittedName>
</protein>
<feature type="transmembrane region" description="Helical" evidence="8">
    <location>
        <begin position="411"/>
        <end position="431"/>
    </location>
</feature>
<dbReference type="PROSITE" id="PS50850">
    <property type="entry name" value="MFS"/>
    <property type="match status" value="1"/>
</dbReference>
<evidence type="ECO:0000313" key="10">
    <source>
        <dbReference type="EMBL" id="CAB3962047.1"/>
    </source>
</evidence>
<evidence type="ECO:0000256" key="5">
    <source>
        <dbReference type="ARBA" id="ARBA00022692"/>
    </source>
</evidence>
<keyword evidence="7 8" id="KW-0472">Membrane</keyword>
<feature type="transmembrane region" description="Helical" evidence="8">
    <location>
        <begin position="144"/>
        <end position="168"/>
    </location>
</feature>
<dbReference type="Proteomes" id="UP000494301">
    <property type="component" value="Unassembled WGS sequence"/>
</dbReference>
<dbReference type="PRINTS" id="PR01036">
    <property type="entry name" value="TCRTETB"/>
</dbReference>
<evidence type="ECO:0000256" key="3">
    <source>
        <dbReference type="ARBA" id="ARBA00022448"/>
    </source>
</evidence>
<evidence type="ECO:0000256" key="8">
    <source>
        <dbReference type="SAM" id="Phobius"/>
    </source>
</evidence>
<comment type="similarity">
    <text evidence="2">Belongs to the major facilitator superfamily. EmrB family.</text>
</comment>
<evidence type="ECO:0000259" key="9">
    <source>
        <dbReference type="PROSITE" id="PS50850"/>
    </source>
</evidence>
<feature type="transmembrane region" description="Helical" evidence="8">
    <location>
        <begin position="335"/>
        <end position="357"/>
    </location>
</feature>
<dbReference type="Gene3D" id="1.20.1720.10">
    <property type="entry name" value="Multidrug resistance protein D"/>
    <property type="match status" value="1"/>
</dbReference>
<feature type="transmembrane region" description="Helical" evidence="8">
    <location>
        <begin position="437"/>
        <end position="459"/>
    </location>
</feature>
<name>A0A6J5IQS8_9BURK</name>
<feature type="transmembrane region" description="Helical" evidence="8">
    <location>
        <begin position="307"/>
        <end position="328"/>
    </location>
</feature>
<sequence>MEMAETFGDEGFDIPRRYFAAVAILVGVFMSALDSAIVNIALPTISTDLHVSAAAVIWVANGYQVASAATMLTCASLGSRIGERRFYTIGLVLFTLSSLGCGLAPTFGALVAMRILQGISYAILISVGYGLYRVIFPPGSLGTIFGINALVFAVGTAVGPALGGLIVSWASWPWLFYINLPFGIAAIAFSFVALGKDAYRERGFDVPGAVTSAAAFGLFALAIDQIGQWSNRTVLVLAAAAVALMLAFCIGQTRARHPLLPLDIFRSRRYTFAVLTSVTMFVSQGMALVALPFVLQHTYAYSVLKSALVFTPWPIAVALCAPFAGRLANRVNATLLSSVGVLMFCLGIGSLTLLPAQPTVGDVLWRVALCGMGYGFFLPPNNKEMFANAAKNRTATASGVLSTARTTGQSIGAALVAVVIALVGGAGGGGGERQFPVYVFALACAIAALSFFASIARIYRQRG</sequence>
<evidence type="ECO:0000313" key="11">
    <source>
        <dbReference type="Proteomes" id="UP000494301"/>
    </source>
</evidence>
<comment type="subcellular location">
    <subcellularLocation>
        <location evidence="1">Cell membrane</location>
        <topology evidence="1">Multi-pass membrane protein</topology>
    </subcellularLocation>
</comment>
<organism evidence="10 11">
    <name type="scientific">Burkholderia aenigmatica</name>
    <dbReference type="NCBI Taxonomy" id="2015348"/>
    <lineage>
        <taxon>Bacteria</taxon>
        <taxon>Pseudomonadati</taxon>
        <taxon>Pseudomonadota</taxon>
        <taxon>Betaproteobacteria</taxon>
        <taxon>Burkholderiales</taxon>
        <taxon>Burkholderiaceae</taxon>
        <taxon>Burkholderia</taxon>
        <taxon>Burkholderia cepacia complex</taxon>
    </lineage>
</organism>
<evidence type="ECO:0000256" key="2">
    <source>
        <dbReference type="ARBA" id="ARBA00008537"/>
    </source>
</evidence>
<dbReference type="PANTHER" id="PTHR42718:SF9">
    <property type="entry name" value="MAJOR FACILITATOR SUPERFAMILY MULTIDRUG TRANSPORTER MFSC"/>
    <property type="match status" value="1"/>
</dbReference>
<dbReference type="Gene3D" id="1.20.1250.20">
    <property type="entry name" value="MFS general substrate transporter like domains"/>
    <property type="match status" value="1"/>
</dbReference>
<dbReference type="InterPro" id="IPR004638">
    <property type="entry name" value="EmrB-like"/>
</dbReference>
<dbReference type="InterPro" id="IPR011701">
    <property type="entry name" value="MFS"/>
</dbReference>
<feature type="domain" description="Major facilitator superfamily (MFS) profile" evidence="9">
    <location>
        <begin position="20"/>
        <end position="462"/>
    </location>
</feature>
<dbReference type="GO" id="GO:0005886">
    <property type="term" value="C:plasma membrane"/>
    <property type="evidence" value="ECO:0007669"/>
    <property type="project" value="UniProtKB-SubCell"/>
</dbReference>
<evidence type="ECO:0000256" key="4">
    <source>
        <dbReference type="ARBA" id="ARBA00022475"/>
    </source>
</evidence>
<feature type="transmembrane region" description="Helical" evidence="8">
    <location>
        <begin position="174"/>
        <end position="194"/>
    </location>
</feature>
<keyword evidence="3" id="KW-0813">Transport</keyword>
<dbReference type="InterPro" id="IPR036259">
    <property type="entry name" value="MFS_trans_sf"/>
</dbReference>
<feature type="transmembrane region" description="Helical" evidence="8">
    <location>
        <begin position="111"/>
        <end position="132"/>
    </location>
</feature>
<dbReference type="InterPro" id="IPR020846">
    <property type="entry name" value="MFS_dom"/>
</dbReference>
<dbReference type="NCBIfam" id="TIGR00711">
    <property type="entry name" value="efflux_EmrB"/>
    <property type="match status" value="1"/>
</dbReference>
<feature type="transmembrane region" description="Helical" evidence="8">
    <location>
        <begin position="206"/>
        <end position="223"/>
    </location>
</feature>
<dbReference type="GO" id="GO:0022857">
    <property type="term" value="F:transmembrane transporter activity"/>
    <property type="evidence" value="ECO:0007669"/>
    <property type="project" value="InterPro"/>
</dbReference>
<feature type="transmembrane region" description="Helical" evidence="8">
    <location>
        <begin position="363"/>
        <end position="379"/>
    </location>
</feature>
<dbReference type="CDD" id="cd17321">
    <property type="entry name" value="MFS_MMR_MDR_like"/>
    <property type="match status" value="1"/>
</dbReference>
<feature type="transmembrane region" description="Helical" evidence="8">
    <location>
        <begin position="272"/>
        <end position="295"/>
    </location>
</feature>
<feature type="transmembrane region" description="Helical" evidence="8">
    <location>
        <begin position="18"/>
        <end position="42"/>
    </location>
</feature>
<dbReference type="EMBL" id="CABWIL020000004">
    <property type="protein sequence ID" value="CAB3962047.1"/>
    <property type="molecule type" value="Genomic_DNA"/>
</dbReference>
<gene>
    <name evidence="10" type="ORF">BLA3211_01523</name>
</gene>
<feature type="transmembrane region" description="Helical" evidence="8">
    <location>
        <begin position="54"/>
        <end position="74"/>
    </location>
</feature>
<keyword evidence="6 8" id="KW-1133">Transmembrane helix</keyword>
<dbReference type="PANTHER" id="PTHR42718">
    <property type="entry name" value="MAJOR FACILITATOR SUPERFAMILY MULTIDRUG TRANSPORTER MFSC"/>
    <property type="match status" value="1"/>
</dbReference>
<dbReference type="Pfam" id="PF07690">
    <property type="entry name" value="MFS_1"/>
    <property type="match status" value="1"/>
</dbReference>
<feature type="transmembrane region" description="Helical" evidence="8">
    <location>
        <begin position="229"/>
        <end position="251"/>
    </location>
</feature>
<keyword evidence="5 8" id="KW-0812">Transmembrane</keyword>
<dbReference type="AlphaFoldDB" id="A0A6J5IQS8"/>
<proteinExistence type="inferred from homology"/>
<keyword evidence="4" id="KW-1003">Cell membrane</keyword>
<dbReference type="SUPFAM" id="SSF103473">
    <property type="entry name" value="MFS general substrate transporter"/>
    <property type="match status" value="1"/>
</dbReference>
<evidence type="ECO:0000256" key="6">
    <source>
        <dbReference type="ARBA" id="ARBA00022989"/>
    </source>
</evidence>
<reference evidence="10 11" key="1">
    <citation type="submission" date="2020-04" db="EMBL/GenBank/DDBJ databases">
        <authorList>
            <person name="Depoorter E."/>
        </authorList>
    </citation>
    <scope>NUCLEOTIDE SEQUENCE [LARGE SCALE GENOMIC DNA]</scope>
    <source>
        <strain evidence="10 11">BCC0217</strain>
    </source>
</reference>
<feature type="transmembrane region" description="Helical" evidence="8">
    <location>
        <begin position="86"/>
        <end position="105"/>
    </location>
</feature>
<evidence type="ECO:0000256" key="1">
    <source>
        <dbReference type="ARBA" id="ARBA00004651"/>
    </source>
</evidence>